<dbReference type="CDD" id="cd14014">
    <property type="entry name" value="STKc_PknB_like"/>
    <property type="match status" value="1"/>
</dbReference>
<keyword evidence="4" id="KW-0067">ATP-binding</keyword>
<dbReference type="PANTHER" id="PTHR43289">
    <property type="entry name" value="MITOGEN-ACTIVATED PROTEIN KINASE KINASE KINASE 20-RELATED"/>
    <property type="match status" value="1"/>
</dbReference>
<dbReference type="SUPFAM" id="SSF69322">
    <property type="entry name" value="Tricorn protease domain 2"/>
    <property type="match status" value="1"/>
</dbReference>
<dbReference type="InterPro" id="IPR015943">
    <property type="entry name" value="WD40/YVTN_repeat-like_dom_sf"/>
</dbReference>
<dbReference type="InterPro" id="IPR011009">
    <property type="entry name" value="Kinase-like_dom_sf"/>
</dbReference>
<sequence>MSADPQRLGDYWLAGRLGSGGQGVVYEAYDAAANRVAVKVLHAYLPGDHQLRRRFLREVLAAQRVASFCTARVLDHDLDGERPYIVSEFVPGPSLRAALAPAGPLGGDGLRRLAVGMATALAAIHRAGVVHRDLKPENVLLGPDGPRVIDFGIARAAGLSMTSTGELTGTPMYMAPELFAGGRAEPAADVFAWGAMVYFAATGRDAFAAPTTVAVIHRLLTGDIDLGAIPRDLRALVAAALAKEPSERPAASELLYSLLAADNLEKGSTTADGRVSGGAAMLADGVRAAAEVRPPRELAGRPPLGVLAERAYAALPPHGREVARQVLLRLVDVRDGEETPRRATLAELPEPDETVLAALTEAELIERGHDTLAVGTPALLRAWPRLHEWVSADREALLRHRRLGEAARHWAAGGRHREDLLRGTALRESLAWASGAPAHLTMNQVEKRFLEDSRAQALRQGRVRKGVSTGVAALLVVSLAAGLFAWRQSALSDENAGLLAGQRAMATARQLALQADALRATDPVRAMLLSVAAYRISPVPEARSALFGSLARPERRVVRDPVAGNLGRALTADGRFLVSAGAGIVSVFEVETGRLTRRFGGVGDGPFRAAVAPDADTLALASEGRIRLWSLRSGTMLGEGRYLGPDLPSDNAPPPDEMTFSPGGGYIVMREGGVLSRFWRVATRSLVPLRFPGQIFVAPGDRYAIIDAGPAKALSGPAPKLVMPPRDGRILAFTGAGDVVVVAREQPSRLIRWDLRTGRQIGPALLTAAATEPAVSADGRFLVVSNGLAQSDSSVSAAPPVSLWRLSDGRELLRFTAPSLLQRGALLSRDNRLLTLLDDSGRVTSYDVAVHTAAAPGIPAGATERRFAGDALFARRGDDVVSWSVPAFTGGRAATSLNSGKYEDPWWGVSPDGKRVIKGITNNQGKPLRVVDTATGREVGRIPLGEFGSEPSHLAFSPDGKYIAASSGQSNDTYGVGVVTLWDARTFERVASFGGLSAGPMAFSGDGRFLVTADPAGVSVIDLTTRQAVPRSAGPGTLAKRWMTLSADGRIGVSPWGARGVTLWNTAGWQPTGQFLQVGGTVHTAQFSPDATLLAVAHDDRLTLFDVPSGRQLGAARTISAMRYGTADEGRPALSFSGGVLRVVAHDGTYRELGLDPERVAREVCERAGRGLAEAEWREHAGPDLPFVRICGSPNP</sequence>
<dbReference type="GO" id="GO:0004674">
    <property type="term" value="F:protein serine/threonine kinase activity"/>
    <property type="evidence" value="ECO:0007669"/>
    <property type="project" value="TreeGrafter"/>
</dbReference>
<dbReference type="RefSeq" id="WP_181609661.1">
    <property type="nucleotide sequence ID" value="NZ_BAABAM010000006.1"/>
</dbReference>
<dbReference type="InterPro" id="IPR008271">
    <property type="entry name" value="Ser/Thr_kinase_AS"/>
</dbReference>
<dbReference type="AlphaFoldDB" id="A0A7W0CGS8"/>
<dbReference type="Proteomes" id="UP000530928">
    <property type="component" value="Unassembled WGS sequence"/>
</dbReference>
<evidence type="ECO:0000259" key="5">
    <source>
        <dbReference type="PROSITE" id="PS50011"/>
    </source>
</evidence>
<comment type="caution">
    <text evidence="6">The sequence shown here is derived from an EMBL/GenBank/DDBJ whole genome shotgun (WGS) entry which is preliminary data.</text>
</comment>
<dbReference type="SMART" id="SM00220">
    <property type="entry name" value="S_TKc"/>
    <property type="match status" value="1"/>
</dbReference>
<dbReference type="Pfam" id="PF20703">
    <property type="entry name" value="nSTAND1"/>
    <property type="match status" value="1"/>
</dbReference>
<gene>
    <name evidence="6" type="ORF">HNR30_002224</name>
</gene>
<dbReference type="InterPro" id="IPR001680">
    <property type="entry name" value="WD40_rpt"/>
</dbReference>
<keyword evidence="3" id="KW-0418">Kinase</keyword>
<evidence type="ECO:0000256" key="1">
    <source>
        <dbReference type="ARBA" id="ARBA00022679"/>
    </source>
</evidence>
<organism evidence="6 7">
    <name type="scientific">Nonomuraea soli</name>
    <dbReference type="NCBI Taxonomy" id="1032476"/>
    <lineage>
        <taxon>Bacteria</taxon>
        <taxon>Bacillati</taxon>
        <taxon>Actinomycetota</taxon>
        <taxon>Actinomycetes</taxon>
        <taxon>Streptosporangiales</taxon>
        <taxon>Streptosporangiaceae</taxon>
        <taxon>Nonomuraea</taxon>
    </lineage>
</organism>
<dbReference type="SUPFAM" id="SSF50998">
    <property type="entry name" value="Quinoprotein alcohol dehydrogenase-like"/>
    <property type="match status" value="1"/>
</dbReference>
<evidence type="ECO:0000256" key="3">
    <source>
        <dbReference type="ARBA" id="ARBA00022777"/>
    </source>
</evidence>
<dbReference type="PROSITE" id="PS00108">
    <property type="entry name" value="PROTEIN_KINASE_ST"/>
    <property type="match status" value="1"/>
</dbReference>
<protein>
    <submittedName>
        <fullName evidence="6">tRNA A-37 threonylcarbamoyl transferase component Bud32/WD40 repeat protein</fullName>
    </submittedName>
</protein>
<keyword evidence="7" id="KW-1185">Reference proteome</keyword>
<evidence type="ECO:0000256" key="2">
    <source>
        <dbReference type="ARBA" id="ARBA00022741"/>
    </source>
</evidence>
<dbReference type="Gene3D" id="3.30.200.20">
    <property type="entry name" value="Phosphorylase Kinase, domain 1"/>
    <property type="match status" value="1"/>
</dbReference>
<evidence type="ECO:0000313" key="7">
    <source>
        <dbReference type="Proteomes" id="UP000530928"/>
    </source>
</evidence>
<dbReference type="PANTHER" id="PTHR43289:SF34">
    <property type="entry name" value="SERINE_THREONINE-PROTEIN KINASE YBDM-RELATED"/>
    <property type="match status" value="1"/>
</dbReference>
<evidence type="ECO:0000256" key="4">
    <source>
        <dbReference type="ARBA" id="ARBA00022840"/>
    </source>
</evidence>
<proteinExistence type="predicted"/>
<evidence type="ECO:0000313" key="6">
    <source>
        <dbReference type="EMBL" id="MBA2890883.1"/>
    </source>
</evidence>
<dbReference type="Pfam" id="PF00069">
    <property type="entry name" value="Pkinase"/>
    <property type="match status" value="1"/>
</dbReference>
<dbReference type="InterPro" id="IPR000719">
    <property type="entry name" value="Prot_kinase_dom"/>
</dbReference>
<name>A0A7W0CGS8_9ACTN</name>
<dbReference type="SUPFAM" id="SSF56112">
    <property type="entry name" value="Protein kinase-like (PK-like)"/>
    <property type="match status" value="1"/>
</dbReference>
<dbReference type="InterPro" id="IPR011047">
    <property type="entry name" value="Quinoprotein_ADH-like_sf"/>
</dbReference>
<feature type="domain" description="Protein kinase" evidence="5">
    <location>
        <begin position="11"/>
        <end position="259"/>
    </location>
</feature>
<dbReference type="InterPro" id="IPR049052">
    <property type="entry name" value="nSTAND1"/>
</dbReference>
<dbReference type="GO" id="GO:0005524">
    <property type="term" value="F:ATP binding"/>
    <property type="evidence" value="ECO:0007669"/>
    <property type="project" value="UniProtKB-KW"/>
</dbReference>
<dbReference type="SMART" id="SM00320">
    <property type="entry name" value="WD40"/>
    <property type="match status" value="4"/>
</dbReference>
<reference evidence="6 7" key="1">
    <citation type="submission" date="2020-07" db="EMBL/GenBank/DDBJ databases">
        <title>Genomic Encyclopedia of Type Strains, Phase IV (KMG-IV): sequencing the most valuable type-strain genomes for metagenomic binning, comparative biology and taxonomic classification.</title>
        <authorList>
            <person name="Goeker M."/>
        </authorList>
    </citation>
    <scope>NUCLEOTIDE SEQUENCE [LARGE SCALE GENOMIC DNA]</scope>
    <source>
        <strain evidence="6 7">DSM 45533</strain>
    </source>
</reference>
<dbReference type="Gene3D" id="1.10.510.10">
    <property type="entry name" value="Transferase(Phosphotransferase) domain 1"/>
    <property type="match status" value="1"/>
</dbReference>
<accession>A0A7W0CGS8</accession>
<dbReference type="Gene3D" id="2.130.10.10">
    <property type="entry name" value="YVTN repeat-like/Quinoprotein amine dehydrogenase"/>
    <property type="match status" value="3"/>
</dbReference>
<keyword evidence="1 6" id="KW-0808">Transferase</keyword>
<dbReference type="PROSITE" id="PS50011">
    <property type="entry name" value="PROTEIN_KINASE_DOM"/>
    <property type="match status" value="1"/>
</dbReference>
<dbReference type="EMBL" id="JACDUR010000002">
    <property type="protein sequence ID" value="MBA2890883.1"/>
    <property type="molecule type" value="Genomic_DNA"/>
</dbReference>
<keyword evidence="2" id="KW-0547">Nucleotide-binding</keyword>